<reference evidence="3" key="1">
    <citation type="submission" date="2012-06" db="EMBL/GenBank/DDBJ databases">
        <title>The complete genome of Flexibacter litoralis DSM 6794.</title>
        <authorList>
            <person name="Lucas S."/>
            <person name="Copeland A."/>
            <person name="Lapidus A."/>
            <person name="Glavina del Rio T."/>
            <person name="Dalin E."/>
            <person name="Tice H."/>
            <person name="Bruce D."/>
            <person name="Goodwin L."/>
            <person name="Pitluck S."/>
            <person name="Peters L."/>
            <person name="Ovchinnikova G."/>
            <person name="Lu M."/>
            <person name="Kyrpides N."/>
            <person name="Mavromatis K."/>
            <person name="Ivanova N."/>
            <person name="Brettin T."/>
            <person name="Detter J.C."/>
            <person name="Han C."/>
            <person name="Larimer F."/>
            <person name="Land M."/>
            <person name="Hauser L."/>
            <person name="Markowitz V."/>
            <person name="Cheng J.-F."/>
            <person name="Hugenholtz P."/>
            <person name="Woyke T."/>
            <person name="Wu D."/>
            <person name="Spring S."/>
            <person name="Lang E."/>
            <person name="Kopitz M."/>
            <person name="Brambilla E."/>
            <person name="Klenk H.-P."/>
            <person name="Eisen J.A."/>
        </authorList>
    </citation>
    <scope>NUCLEOTIDE SEQUENCE [LARGE SCALE GENOMIC DNA]</scope>
    <source>
        <strain evidence="3">ATCC 23117 / DSM 6794 / NBRC 15988 / NCIMB 1366 / Sio-4</strain>
    </source>
</reference>
<keyword evidence="3" id="KW-1185">Reference proteome</keyword>
<dbReference type="RefSeq" id="WP_014799324.1">
    <property type="nucleotide sequence ID" value="NC_018018.1"/>
</dbReference>
<dbReference type="EMBL" id="CP003345">
    <property type="protein sequence ID" value="AFM05899.1"/>
    <property type="molecule type" value="Genomic_DNA"/>
</dbReference>
<dbReference type="HOGENOM" id="CLU_140246_0_0_10"/>
<sequence>MQPPNKDTNYQKLIENIGDAYQNSKKKATSAINTQMLEAYWEIGKYIIEFEQDGNLKAEYGKTLLENLSKDLSLCYGSGFSRSNLTYMRLMYNKYPICETLSHKLN</sequence>
<dbReference type="InterPro" id="IPR041527">
    <property type="entry name" value="YhcG_N"/>
</dbReference>
<proteinExistence type="predicted"/>
<protein>
    <recommendedName>
        <fullName evidence="1">YhcG N-terminal domain-containing protein</fullName>
    </recommendedName>
</protein>
<dbReference type="InterPro" id="IPR053148">
    <property type="entry name" value="PD-DEXK-like_domain"/>
</dbReference>
<dbReference type="KEGG" id="fli:Fleli_3581"/>
<organism evidence="2 3">
    <name type="scientific">Bernardetia litoralis (strain ATCC 23117 / DSM 6794 / NBRC 15988 / NCIMB 1366 / Fx l1 / Sio-4)</name>
    <name type="common">Flexibacter litoralis</name>
    <dbReference type="NCBI Taxonomy" id="880071"/>
    <lineage>
        <taxon>Bacteria</taxon>
        <taxon>Pseudomonadati</taxon>
        <taxon>Bacteroidota</taxon>
        <taxon>Cytophagia</taxon>
        <taxon>Cytophagales</taxon>
        <taxon>Bernardetiaceae</taxon>
        <taxon>Bernardetia</taxon>
    </lineage>
</organism>
<dbReference type="OrthoDB" id="9801263at2"/>
<dbReference type="STRING" id="880071.Fleli_3581"/>
<dbReference type="eggNOG" id="COG4804">
    <property type="taxonomic scope" value="Bacteria"/>
</dbReference>
<dbReference type="PANTHER" id="PTHR30547">
    <property type="entry name" value="UNCHARACTERIZED PROTEIN YHCG-RELATED"/>
    <property type="match status" value="1"/>
</dbReference>
<dbReference type="Pfam" id="PF17761">
    <property type="entry name" value="DUF1016_N"/>
    <property type="match status" value="1"/>
</dbReference>
<dbReference type="AlphaFoldDB" id="I4APL4"/>
<dbReference type="PANTHER" id="PTHR30547:SF5">
    <property type="entry name" value="NUCLEASE YHCG-RELATED"/>
    <property type="match status" value="1"/>
</dbReference>
<gene>
    <name evidence="2" type="ordered locus">Fleli_3581</name>
</gene>
<evidence type="ECO:0000313" key="2">
    <source>
        <dbReference type="EMBL" id="AFM05899.1"/>
    </source>
</evidence>
<feature type="domain" description="YhcG N-terminal" evidence="1">
    <location>
        <begin position="17"/>
        <end position="105"/>
    </location>
</feature>
<evidence type="ECO:0000259" key="1">
    <source>
        <dbReference type="Pfam" id="PF17761"/>
    </source>
</evidence>
<evidence type="ECO:0000313" key="3">
    <source>
        <dbReference type="Proteomes" id="UP000006054"/>
    </source>
</evidence>
<dbReference type="Proteomes" id="UP000006054">
    <property type="component" value="Chromosome"/>
</dbReference>
<accession>I4APL4</accession>
<name>I4APL4_BERLS</name>